<dbReference type="Proteomes" id="UP000184212">
    <property type="component" value="Unassembled WGS sequence"/>
</dbReference>
<organism evidence="2 3">
    <name type="scientific">Chryseolinea serpens</name>
    <dbReference type="NCBI Taxonomy" id="947013"/>
    <lineage>
        <taxon>Bacteria</taxon>
        <taxon>Pseudomonadati</taxon>
        <taxon>Bacteroidota</taxon>
        <taxon>Cytophagia</taxon>
        <taxon>Cytophagales</taxon>
        <taxon>Fulvivirgaceae</taxon>
        <taxon>Chryseolinea</taxon>
    </lineage>
</organism>
<dbReference type="Pfam" id="PF00027">
    <property type="entry name" value="cNMP_binding"/>
    <property type="match status" value="1"/>
</dbReference>
<dbReference type="SUPFAM" id="SSF51206">
    <property type="entry name" value="cAMP-binding domain-like"/>
    <property type="match status" value="1"/>
</dbReference>
<evidence type="ECO:0000313" key="2">
    <source>
        <dbReference type="EMBL" id="SHG81073.1"/>
    </source>
</evidence>
<dbReference type="RefSeq" id="WP_073133177.1">
    <property type="nucleotide sequence ID" value="NZ_FQWQ01000001.1"/>
</dbReference>
<accession>A0A1M5MWD3</accession>
<dbReference type="CDD" id="cd00038">
    <property type="entry name" value="CAP_ED"/>
    <property type="match status" value="1"/>
</dbReference>
<evidence type="ECO:0000259" key="1">
    <source>
        <dbReference type="PROSITE" id="PS50042"/>
    </source>
</evidence>
<dbReference type="InterPro" id="IPR000595">
    <property type="entry name" value="cNMP-bd_dom"/>
</dbReference>
<name>A0A1M5MWD3_9BACT</name>
<keyword evidence="2" id="KW-0418">Kinase</keyword>
<dbReference type="STRING" id="947013.SAMN04488109_1952"/>
<dbReference type="GO" id="GO:0016301">
    <property type="term" value="F:kinase activity"/>
    <property type="evidence" value="ECO:0007669"/>
    <property type="project" value="UniProtKB-KW"/>
</dbReference>
<dbReference type="OrthoDB" id="758145at2"/>
<dbReference type="InterPro" id="IPR018490">
    <property type="entry name" value="cNMP-bd_dom_sf"/>
</dbReference>
<dbReference type="EMBL" id="FQWQ01000001">
    <property type="protein sequence ID" value="SHG81073.1"/>
    <property type="molecule type" value="Genomic_DNA"/>
</dbReference>
<dbReference type="Gene3D" id="2.60.120.10">
    <property type="entry name" value="Jelly Rolls"/>
    <property type="match status" value="1"/>
</dbReference>
<dbReference type="AlphaFoldDB" id="A0A1M5MWD3"/>
<keyword evidence="3" id="KW-1185">Reference proteome</keyword>
<dbReference type="PROSITE" id="PS50042">
    <property type="entry name" value="CNMP_BINDING_3"/>
    <property type="match status" value="1"/>
</dbReference>
<reference evidence="2 3" key="1">
    <citation type="submission" date="2016-11" db="EMBL/GenBank/DDBJ databases">
        <authorList>
            <person name="Jaros S."/>
            <person name="Januszkiewicz K."/>
            <person name="Wedrychowicz H."/>
        </authorList>
    </citation>
    <scope>NUCLEOTIDE SEQUENCE [LARGE SCALE GENOMIC DNA]</scope>
    <source>
        <strain evidence="2 3">DSM 24574</strain>
    </source>
</reference>
<dbReference type="InterPro" id="IPR014710">
    <property type="entry name" value="RmlC-like_jellyroll"/>
</dbReference>
<protein>
    <submittedName>
        <fullName evidence="2">cAMP-binding domain of CRP or a regulatory subunit of cAMP-dependent protein kinases</fullName>
    </submittedName>
</protein>
<sequence length="190" mass="21668">MENKLISFLQLFISIPESDQKIIADAFQLKTFAEGDYLFQSGHVCRERFFICSGILKIVVINDNGVKVTHYFLKQNQFCTILESFIKETIADENIVAACPTEVLSITKTGLLALYKKLPYLEKLIDQITQQALLDKIKIRNTYLGYDSSTRYKLFLIQQSDIALKVALSDVASYLGITQQSLSRIRKNLK</sequence>
<proteinExistence type="predicted"/>
<feature type="domain" description="Cyclic nucleotide-binding" evidence="1">
    <location>
        <begin position="11"/>
        <end position="78"/>
    </location>
</feature>
<gene>
    <name evidence="2" type="ORF">SAMN04488109_1952</name>
</gene>
<evidence type="ECO:0000313" key="3">
    <source>
        <dbReference type="Proteomes" id="UP000184212"/>
    </source>
</evidence>
<keyword evidence="2" id="KW-0808">Transferase</keyword>